<dbReference type="InterPro" id="IPR057291">
    <property type="entry name" value="CHX17_2nd"/>
</dbReference>
<keyword evidence="10 13" id="KW-0472">Membrane</keyword>
<feature type="transmembrane region" description="Helical" evidence="13">
    <location>
        <begin position="222"/>
        <end position="240"/>
    </location>
</feature>
<keyword evidence="8 13" id="KW-1133">Transmembrane helix</keyword>
<dbReference type="Pfam" id="PF23256">
    <property type="entry name" value="CHX17_2nd"/>
    <property type="match status" value="1"/>
</dbReference>
<evidence type="ECO:0000256" key="3">
    <source>
        <dbReference type="ARBA" id="ARBA00004141"/>
    </source>
</evidence>
<evidence type="ECO:0000256" key="13">
    <source>
        <dbReference type="SAM" id="Phobius"/>
    </source>
</evidence>
<accession>A0A9D5HP85</accession>
<dbReference type="EMBL" id="JAGGNH010000001">
    <property type="protein sequence ID" value="KAJ0983838.1"/>
    <property type="molecule type" value="Genomic_DNA"/>
</dbReference>
<proteinExistence type="inferred from homology"/>
<reference evidence="17" key="2">
    <citation type="journal article" date="2022" name="Hortic Res">
        <title>The genome of Dioscorea zingiberensis sheds light on the biosynthesis, origin and evolution of the medicinally important diosgenin saponins.</title>
        <authorList>
            <person name="Li Y."/>
            <person name="Tan C."/>
            <person name="Li Z."/>
            <person name="Guo J."/>
            <person name="Li S."/>
            <person name="Chen X."/>
            <person name="Wang C."/>
            <person name="Dai X."/>
            <person name="Yang H."/>
            <person name="Song W."/>
            <person name="Hou L."/>
            <person name="Xu J."/>
            <person name="Tong Z."/>
            <person name="Xu A."/>
            <person name="Yuan X."/>
            <person name="Wang W."/>
            <person name="Yang Q."/>
            <person name="Chen L."/>
            <person name="Sun Z."/>
            <person name="Wang K."/>
            <person name="Pan B."/>
            <person name="Chen J."/>
            <person name="Bao Y."/>
            <person name="Liu F."/>
            <person name="Qi X."/>
            <person name="Gang D.R."/>
            <person name="Wen J."/>
            <person name="Li J."/>
        </authorList>
    </citation>
    <scope>NUCLEOTIDE SEQUENCE</scope>
    <source>
        <strain evidence="17">Dzin_1.0</strain>
    </source>
</reference>
<evidence type="ECO:0000256" key="7">
    <source>
        <dbReference type="ARBA" id="ARBA00022958"/>
    </source>
</evidence>
<feature type="region of interest" description="Disordered" evidence="12">
    <location>
        <begin position="789"/>
        <end position="824"/>
    </location>
</feature>
<feature type="compositionally biased region" description="Basic and acidic residues" evidence="12">
    <location>
        <begin position="789"/>
        <end position="798"/>
    </location>
</feature>
<feature type="transmembrane region" description="Helical" evidence="13">
    <location>
        <begin position="430"/>
        <end position="453"/>
    </location>
</feature>
<evidence type="ECO:0000259" key="15">
    <source>
        <dbReference type="Pfam" id="PF23256"/>
    </source>
</evidence>
<keyword evidence="6 13" id="KW-0812">Transmembrane</keyword>
<evidence type="ECO:0000313" key="17">
    <source>
        <dbReference type="EMBL" id="KAJ0983838.1"/>
    </source>
</evidence>
<dbReference type="GO" id="GO:1902600">
    <property type="term" value="P:proton transmembrane transport"/>
    <property type="evidence" value="ECO:0007669"/>
    <property type="project" value="InterPro"/>
</dbReference>
<gene>
    <name evidence="17" type="ORF">J5N97_002194</name>
</gene>
<dbReference type="GO" id="GO:0006813">
    <property type="term" value="P:potassium ion transport"/>
    <property type="evidence" value="ECO:0007669"/>
    <property type="project" value="UniProtKB-KW"/>
</dbReference>
<evidence type="ECO:0000256" key="1">
    <source>
        <dbReference type="ARBA" id="ARBA00003198"/>
    </source>
</evidence>
<feature type="transmembrane region" description="Helical" evidence="13">
    <location>
        <begin position="246"/>
        <end position="268"/>
    </location>
</feature>
<keyword evidence="5" id="KW-0633">Potassium transport</keyword>
<dbReference type="Pfam" id="PF00999">
    <property type="entry name" value="Na_H_Exchanger"/>
    <property type="match status" value="1"/>
</dbReference>
<feature type="transmembrane region" description="Helical" evidence="13">
    <location>
        <begin position="289"/>
        <end position="306"/>
    </location>
</feature>
<dbReference type="PANTHER" id="PTHR32468:SF30">
    <property type="entry name" value="OS12G0109150 PROTEIN"/>
    <property type="match status" value="1"/>
</dbReference>
<dbReference type="GO" id="GO:0016020">
    <property type="term" value="C:membrane"/>
    <property type="evidence" value="ECO:0007669"/>
    <property type="project" value="UniProtKB-SubCell"/>
</dbReference>
<keyword evidence="4" id="KW-0813">Transport</keyword>
<feature type="transmembrane region" description="Helical" evidence="13">
    <location>
        <begin position="312"/>
        <end position="332"/>
    </location>
</feature>
<feature type="transmembrane region" description="Helical" evidence="13">
    <location>
        <begin position="83"/>
        <end position="102"/>
    </location>
</feature>
<evidence type="ECO:0008006" key="19">
    <source>
        <dbReference type="Google" id="ProtNLM"/>
    </source>
</evidence>
<evidence type="ECO:0000256" key="10">
    <source>
        <dbReference type="ARBA" id="ARBA00023136"/>
    </source>
</evidence>
<keyword evidence="9" id="KW-0406">Ion transport</keyword>
<keyword evidence="18" id="KW-1185">Reference proteome</keyword>
<evidence type="ECO:0000256" key="11">
    <source>
        <dbReference type="ARBA" id="ARBA00038341"/>
    </source>
</evidence>
<feature type="compositionally biased region" description="Polar residues" evidence="12">
    <location>
        <begin position="802"/>
        <end position="824"/>
    </location>
</feature>
<comment type="subcellular location">
    <subcellularLocation>
        <location evidence="3">Membrane</location>
        <topology evidence="3">Multi-pass membrane protein</topology>
    </subcellularLocation>
    <subcellularLocation>
        <location evidence="2">Plastid</location>
        <location evidence="2">Chloroplast envelope</location>
    </subcellularLocation>
</comment>
<evidence type="ECO:0000256" key="4">
    <source>
        <dbReference type="ARBA" id="ARBA00022448"/>
    </source>
</evidence>
<evidence type="ECO:0000256" key="6">
    <source>
        <dbReference type="ARBA" id="ARBA00022692"/>
    </source>
</evidence>
<dbReference type="Gene3D" id="1.20.1530.20">
    <property type="match status" value="1"/>
</dbReference>
<protein>
    <recommendedName>
        <fullName evidence="19">Cation/H+ exchanger domain-containing protein</fullName>
    </recommendedName>
</protein>
<dbReference type="Proteomes" id="UP001085076">
    <property type="component" value="Miscellaneous, Linkage group lg01"/>
</dbReference>
<feature type="transmembrane region" description="Helical" evidence="13">
    <location>
        <begin position="114"/>
        <end position="134"/>
    </location>
</feature>
<dbReference type="InterPro" id="IPR057290">
    <property type="entry name" value="CHX17_C"/>
</dbReference>
<dbReference type="GO" id="GO:0015297">
    <property type="term" value="F:antiporter activity"/>
    <property type="evidence" value="ECO:0007669"/>
    <property type="project" value="InterPro"/>
</dbReference>
<dbReference type="PANTHER" id="PTHR32468">
    <property type="entry name" value="CATION/H + ANTIPORTER"/>
    <property type="match status" value="1"/>
</dbReference>
<feature type="transmembrane region" description="Helical" evidence="13">
    <location>
        <begin position="368"/>
        <end position="392"/>
    </location>
</feature>
<comment type="caution">
    <text evidence="17">The sequence shown here is derived from an EMBL/GenBank/DDBJ whole genome shotgun (WGS) entry which is preliminary data.</text>
</comment>
<dbReference type="OrthoDB" id="749367at2759"/>
<dbReference type="GO" id="GO:0012505">
    <property type="term" value="C:endomembrane system"/>
    <property type="evidence" value="ECO:0007669"/>
    <property type="project" value="TreeGrafter"/>
</dbReference>
<reference evidence="17" key="1">
    <citation type="submission" date="2021-03" db="EMBL/GenBank/DDBJ databases">
        <authorList>
            <person name="Li Z."/>
            <person name="Yang C."/>
        </authorList>
    </citation>
    <scope>NUCLEOTIDE SEQUENCE</scope>
    <source>
        <strain evidence="17">Dzin_1.0</strain>
        <tissue evidence="17">Leaf</tissue>
    </source>
</reference>
<dbReference type="GO" id="GO:0009941">
    <property type="term" value="C:chloroplast envelope"/>
    <property type="evidence" value="ECO:0007669"/>
    <property type="project" value="UniProtKB-SubCell"/>
</dbReference>
<dbReference type="GO" id="GO:0006885">
    <property type="term" value="P:regulation of pH"/>
    <property type="evidence" value="ECO:0007669"/>
    <property type="project" value="TreeGrafter"/>
</dbReference>
<feature type="domain" description="Cation/H(+) antiporter C-terminal" evidence="16">
    <location>
        <begin position="645"/>
        <end position="786"/>
    </location>
</feature>
<feature type="transmembrane region" description="Helical" evidence="13">
    <location>
        <begin position="52"/>
        <end position="71"/>
    </location>
</feature>
<dbReference type="AlphaFoldDB" id="A0A9D5HP85"/>
<feature type="domain" description="Cation/H(+) antiporter central" evidence="15">
    <location>
        <begin position="506"/>
        <end position="634"/>
    </location>
</feature>
<feature type="domain" description="Cation/H+ exchanger transmembrane" evidence="14">
    <location>
        <begin position="69"/>
        <end position="449"/>
    </location>
</feature>
<dbReference type="InterPro" id="IPR038770">
    <property type="entry name" value="Na+/solute_symporter_sf"/>
</dbReference>
<dbReference type="Pfam" id="PF23259">
    <property type="entry name" value="CHX17_C"/>
    <property type="match status" value="1"/>
</dbReference>
<sequence>MATNITPPNQNNEDFIYNQTTVKKFLWICVKENITNSVTSHGLFHGNDPLHYSLPLLLLNVSLIFILSRSIHHVLKHLHQSRTISYIITGFLLGPSVIGQSWEFRHELFSPKSTFLLDTLTLLSLILFLFNMSVKTDLGMLKKPSRIVISTFFLGSILPLILCCFLYMALKSSLPADLQANKLLLLLACRFSLSSFPVVTDILDELGLLNTDLGRTATTTSLLTDIVSWFLNAFIAATLILSTVESIIKCVMAVVSFGIYLLIIVFMLRPMILRAIKKTPVGELLPEGYFVGIVLLALATSFLTELSGYHAAFGPMILGLALPGGMPLGVTLKEKLDTLMSGLFLPIYLVLAGYRTDFSKLTDLKEWGFVELIVIVTFLGKIVGSMAAPLYYKMPWRDALSLGLMMNLKGIIEVQFLNSWGDTEMANIQQFSILMVSLTLTTASLTPLIKYLYKPTMRYNTTKQRTVQHSKPNAELRLLVAVHNEDNVPPVVELLEASKCNKESPLNIYVLHVMELAGRAAAVLAPHKKRKKNPGMTASDRIVNAFRYLEKQNEGAVTVQAFVALAPSATKHNDVCALALEKKVRLVILPFHKQSDGALATANATLQSMNQNVLAYAPCSVAILVDNRNSGGATCNHTNDLLHRVAVFFLGGCDDREALAYGMRMARNPNINLTVVRFVSRGDLRELEDEEWKKDNEMVHQVSRMQANNILYREELVEDGEGTVAVMRRMSDKFDLLIVGRRKNEESALTSGLSMWSECPELGVIGDMLSATDFEVKVSILVVQQQERVEVGGEDGRKGQPGITSNTLSPPHQGVQSQEESLRM</sequence>
<evidence type="ECO:0000256" key="12">
    <source>
        <dbReference type="SAM" id="MobiDB-lite"/>
    </source>
</evidence>
<evidence type="ECO:0000256" key="9">
    <source>
        <dbReference type="ARBA" id="ARBA00023065"/>
    </source>
</evidence>
<dbReference type="InterPro" id="IPR050794">
    <property type="entry name" value="CPA2_transporter"/>
</dbReference>
<organism evidence="17 18">
    <name type="scientific">Dioscorea zingiberensis</name>
    <dbReference type="NCBI Taxonomy" id="325984"/>
    <lineage>
        <taxon>Eukaryota</taxon>
        <taxon>Viridiplantae</taxon>
        <taxon>Streptophyta</taxon>
        <taxon>Embryophyta</taxon>
        <taxon>Tracheophyta</taxon>
        <taxon>Spermatophyta</taxon>
        <taxon>Magnoliopsida</taxon>
        <taxon>Liliopsida</taxon>
        <taxon>Dioscoreales</taxon>
        <taxon>Dioscoreaceae</taxon>
        <taxon>Dioscorea</taxon>
    </lineage>
</organism>
<evidence type="ECO:0000259" key="16">
    <source>
        <dbReference type="Pfam" id="PF23259"/>
    </source>
</evidence>
<dbReference type="Gene3D" id="3.40.50.12370">
    <property type="match status" value="1"/>
</dbReference>
<evidence type="ECO:0000313" key="18">
    <source>
        <dbReference type="Proteomes" id="UP001085076"/>
    </source>
</evidence>
<evidence type="ECO:0000259" key="14">
    <source>
        <dbReference type="Pfam" id="PF00999"/>
    </source>
</evidence>
<comment type="function">
    <text evidence="1">May function as sodium-coupled metabolite transporter across the chloroplast envelope.</text>
</comment>
<name>A0A9D5HP85_9LILI</name>
<feature type="transmembrane region" description="Helical" evidence="13">
    <location>
        <begin position="146"/>
        <end position="170"/>
    </location>
</feature>
<evidence type="ECO:0000256" key="2">
    <source>
        <dbReference type="ARBA" id="ARBA00004119"/>
    </source>
</evidence>
<comment type="similarity">
    <text evidence="11">Belongs to the monovalent cation:proton antiporter 2 (CPA2) transporter (TC 2.A.37) family. CHX (TC 2.A.37.4) subfamily.</text>
</comment>
<keyword evidence="7" id="KW-0630">Potassium</keyword>
<evidence type="ECO:0000256" key="8">
    <source>
        <dbReference type="ARBA" id="ARBA00022989"/>
    </source>
</evidence>
<dbReference type="InterPro" id="IPR006153">
    <property type="entry name" value="Cation/H_exchanger_TM"/>
</dbReference>
<evidence type="ECO:0000256" key="5">
    <source>
        <dbReference type="ARBA" id="ARBA00022538"/>
    </source>
</evidence>
<feature type="transmembrane region" description="Helical" evidence="13">
    <location>
        <begin position="339"/>
        <end position="356"/>
    </location>
</feature>